<dbReference type="PANTHER" id="PTHR48258:SF3">
    <property type="entry name" value="FK506-BINDING PROTEIN 4-LIKE ISOFORM X1"/>
    <property type="match status" value="1"/>
</dbReference>
<dbReference type="InParanoid" id="A0A251TUS8"/>
<gene>
    <name evidence="2" type="ORF">HannXRQ_Chr09g0254361</name>
</gene>
<dbReference type="EMBL" id="CM007898">
    <property type="protein sequence ID" value="OTG14888.1"/>
    <property type="molecule type" value="Genomic_DNA"/>
</dbReference>
<name>A0A251TUS8_HELAN</name>
<sequence>MENEIGKILCDLERIFPPSFFDVMVHLSVHLASEAKLGGTVHYRWMYPIERVPLQKDI</sequence>
<protein>
    <recommendedName>
        <fullName evidence="1">DUF4218 domain-containing protein</fullName>
    </recommendedName>
</protein>
<dbReference type="PANTHER" id="PTHR48258">
    <property type="entry name" value="DUF4218 DOMAIN-CONTAINING PROTEIN-RELATED"/>
    <property type="match status" value="1"/>
</dbReference>
<feature type="domain" description="DUF4218" evidence="1">
    <location>
        <begin position="1"/>
        <end position="52"/>
    </location>
</feature>
<accession>A0A251TUS8</accession>
<dbReference type="Proteomes" id="UP000215914">
    <property type="component" value="Chromosome 9"/>
</dbReference>
<evidence type="ECO:0000313" key="2">
    <source>
        <dbReference type="EMBL" id="OTG14888.1"/>
    </source>
</evidence>
<evidence type="ECO:0000259" key="1">
    <source>
        <dbReference type="Pfam" id="PF13960"/>
    </source>
</evidence>
<organism evidence="2 3">
    <name type="scientific">Helianthus annuus</name>
    <name type="common">Common sunflower</name>
    <dbReference type="NCBI Taxonomy" id="4232"/>
    <lineage>
        <taxon>Eukaryota</taxon>
        <taxon>Viridiplantae</taxon>
        <taxon>Streptophyta</taxon>
        <taxon>Embryophyta</taxon>
        <taxon>Tracheophyta</taxon>
        <taxon>Spermatophyta</taxon>
        <taxon>Magnoliopsida</taxon>
        <taxon>eudicotyledons</taxon>
        <taxon>Gunneridae</taxon>
        <taxon>Pentapetalae</taxon>
        <taxon>asterids</taxon>
        <taxon>campanulids</taxon>
        <taxon>Asterales</taxon>
        <taxon>Asteraceae</taxon>
        <taxon>Asteroideae</taxon>
        <taxon>Heliantheae alliance</taxon>
        <taxon>Heliantheae</taxon>
        <taxon>Helianthus</taxon>
    </lineage>
</organism>
<reference evidence="3" key="1">
    <citation type="journal article" date="2017" name="Nature">
        <title>The sunflower genome provides insights into oil metabolism, flowering and Asterid evolution.</title>
        <authorList>
            <person name="Badouin H."/>
            <person name="Gouzy J."/>
            <person name="Grassa C.J."/>
            <person name="Murat F."/>
            <person name="Staton S.E."/>
            <person name="Cottret L."/>
            <person name="Lelandais-Briere C."/>
            <person name="Owens G.L."/>
            <person name="Carrere S."/>
            <person name="Mayjonade B."/>
            <person name="Legrand L."/>
            <person name="Gill N."/>
            <person name="Kane N.C."/>
            <person name="Bowers J.E."/>
            <person name="Hubner S."/>
            <person name="Bellec A."/>
            <person name="Berard A."/>
            <person name="Berges H."/>
            <person name="Blanchet N."/>
            <person name="Boniface M.C."/>
            <person name="Brunel D."/>
            <person name="Catrice O."/>
            <person name="Chaidir N."/>
            <person name="Claudel C."/>
            <person name="Donnadieu C."/>
            <person name="Faraut T."/>
            <person name="Fievet G."/>
            <person name="Helmstetter N."/>
            <person name="King M."/>
            <person name="Knapp S.J."/>
            <person name="Lai Z."/>
            <person name="Le Paslier M.C."/>
            <person name="Lippi Y."/>
            <person name="Lorenzon L."/>
            <person name="Mandel J.R."/>
            <person name="Marage G."/>
            <person name="Marchand G."/>
            <person name="Marquand E."/>
            <person name="Bret-Mestries E."/>
            <person name="Morien E."/>
            <person name="Nambeesan S."/>
            <person name="Nguyen T."/>
            <person name="Pegot-Espagnet P."/>
            <person name="Pouilly N."/>
            <person name="Raftis F."/>
            <person name="Sallet E."/>
            <person name="Schiex T."/>
            <person name="Thomas J."/>
            <person name="Vandecasteele C."/>
            <person name="Vares D."/>
            <person name="Vear F."/>
            <person name="Vautrin S."/>
            <person name="Crespi M."/>
            <person name="Mangin B."/>
            <person name="Burke J.M."/>
            <person name="Salse J."/>
            <person name="Munos S."/>
            <person name="Vincourt P."/>
            <person name="Rieseberg L.H."/>
            <person name="Langlade N.B."/>
        </authorList>
    </citation>
    <scope>NUCLEOTIDE SEQUENCE [LARGE SCALE GENOMIC DNA]</scope>
    <source>
        <strain evidence="3">cv. SF193</strain>
    </source>
</reference>
<proteinExistence type="predicted"/>
<keyword evidence="3" id="KW-1185">Reference proteome</keyword>
<dbReference type="Pfam" id="PF13960">
    <property type="entry name" value="DUF4218"/>
    <property type="match status" value="1"/>
</dbReference>
<dbReference type="AlphaFoldDB" id="A0A251TUS8"/>
<evidence type="ECO:0000313" key="3">
    <source>
        <dbReference type="Proteomes" id="UP000215914"/>
    </source>
</evidence>
<dbReference type="InterPro" id="IPR025452">
    <property type="entry name" value="DUF4218"/>
</dbReference>